<feature type="non-terminal residue" evidence="2">
    <location>
        <position position="1"/>
    </location>
</feature>
<organism evidence="2 3">
    <name type="scientific">Gigaspora margarita</name>
    <dbReference type="NCBI Taxonomy" id="4874"/>
    <lineage>
        <taxon>Eukaryota</taxon>
        <taxon>Fungi</taxon>
        <taxon>Fungi incertae sedis</taxon>
        <taxon>Mucoromycota</taxon>
        <taxon>Glomeromycotina</taxon>
        <taxon>Glomeromycetes</taxon>
        <taxon>Diversisporales</taxon>
        <taxon>Gigasporaceae</taxon>
        <taxon>Gigaspora</taxon>
    </lineage>
</organism>
<gene>
    <name evidence="2" type="ORF">GMARGA_LOCUS37173</name>
</gene>
<evidence type="ECO:0000256" key="1">
    <source>
        <dbReference type="SAM" id="MobiDB-lite"/>
    </source>
</evidence>
<reference evidence="2 3" key="1">
    <citation type="submission" date="2021-06" db="EMBL/GenBank/DDBJ databases">
        <authorList>
            <person name="Kallberg Y."/>
            <person name="Tangrot J."/>
            <person name="Rosling A."/>
        </authorList>
    </citation>
    <scope>NUCLEOTIDE SEQUENCE [LARGE SCALE GENOMIC DNA]</scope>
    <source>
        <strain evidence="2 3">120-4 pot B 10/14</strain>
    </source>
</reference>
<keyword evidence="3" id="KW-1185">Reference proteome</keyword>
<accession>A0ABN7X048</accession>
<feature type="non-terminal residue" evidence="2">
    <location>
        <position position="102"/>
    </location>
</feature>
<name>A0ABN7X048_GIGMA</name>
<evidence type="ECO:0000313" key="2">
    <source>
        <dbReference type="EMBL" id="CAG8844575.1"/>
    </source>
</evidence>
<evidence type="ECO:0000313" key="3">
    <source>
        <dbReference type="Proteomes" id="UP000789901"/>
    </source>
</evidence>
<sequence length="102" mass="11659">STITPLPRTRKIRSPEPMLPPRTNDSNTSNTNDNNTLKNNDNNSSKTNDNIAPKNFYYASPKPPSPKSYNTFDKPISYYYGSRDKVDHSLDSYMWYSTGDDD</sequence>
<proteinExistence type="predicted"/>
<feature type="region of interest" description="Disordered" evidence="1">
    <location>
        <begin position="1"/>
        <end position="72"/>
    </location>
</feature>
<dbReference type="Proteomes" id="UP000789901">
    <property type="component" value="Unassembled WGS sequence"/>
</dbReference>
<protein>
    <submittedName>
        <fullName evidence="2">25076_t:CDS:1</fullName>
    </submittedName>
</protein>
<comment type="caution">
    <text evidence="2">The sequence shown here is derived from an EMBL/GenBank/DDBJ whole genome shotgun (WGS) entry which is preliminary data.</text>
</comment>
<feature type="compositionally biased region" description="Low complexity" evidence="1">
    <location>
        <begin position="23"/>
        <end position="50"/>
    </location>
</feature>
<dbReference type="EMBL" id="CAJVQB010076430">
    <property type="protein sequence ID" value="CAG8844575.1"/>
    <property type="molecule type" value="Genomic_DNA"/>
</dbReference>